<feature type="transmembrane region" description="Helical" evidence="24">
    <location>
        <begin position="892"/>
        <end position="916"/>
    </location>
</feature>
<feature type="transmembrane region" description="Helical" evidence="24">
    <location>
        <begin position="1380"/>
        <end position="1397"/>
    </location>
</feature>
<dbReference type="InterPro" id="IPR005821">
    <property type="entry name" value="Ion_trans_dom"/>
</dbReference>
<evidence type="ECO:0000256" key="6">
    <source>
        <dbReference type="ARBA" id="ARBA00022737"/>
    </source>
</evidence>
<evidence type="ECO:0000256" key="21">
    <source>
        <dbReference type="ARBA" id="ARBA00082498"/>
    </source>
</evidence>
<evidence type="ECO:0000256" key="2">
    <source>
        <dbReference type="ARBA" id="ARBA00022448"/>
    </source>
</evidence>
<dbReference type="SMART" id="SM00955">
    <property type="entry name" value="RNB"/>
    <property type="match status" value="1"/>
</dbReference>
<sequence length="2860" mass="327599">MLGRKQSLKGEPILADYGPEESLNESADIEWINKLWVRRLMRLCALVSLTSVSLNTPKTFERYPPLQYITFVCDTIVTFLFTSEMIAKMHIRGVYKGEVPYLKDHWCQFDATMVIFLWMSISLQIFEILGIVPGFSYLSIMRAPRPLIMIRFLRVFLKFSMPKSRINQIFKRSSQQIYNVTLFFLFFMSLYGLLGVQFFGELKNHCVLNTTEMDTLTINSLAIPDTFCSTDEDSGYQCPDGMKCMKMDFLSSYVQGFNGFEDIATSIFTVYQAASQEGWVFIMYRAIDSLPAWRAAFYFSTMIFFLAWLVKNVFIAVITETFNEIRVQFQQMWGVRGQIQNSTASQILSGDDTGWKLVTIDENKHGGLAPETCHAVLRSPYFRLLVMTVILANGIVTASMHFKHDGRPRQVFYESYYYIEVAFTFFLDLETLFKIYCLGWRGYFKHSIHKFELLLAIGTTLHIIPGLYLSGLTYFQVLRVVRLIKASPMLEGFVYKIFGPGKKLGSLIIFTMCLLIISSSISMQLFCFLCDFTKFESFPEAFMSMFQILTQEAWVEVMDETMIRTSKTLTPLVAMYFILYHLFVTLIVLSLFVAVILDNLELDEDIKKLKQLKFREQSAEIKETLPFRLRVFEKFPDSPQMTILHKIPNDFTLPKVRESFMKHFVTELESDDPSLVEGIMKQPTSEYWESNIVFKKRKPVRIMYCTPKVRSVGSSLRKLAITHIINDSNNQRLMLGDSAILPVVGAKSGLKSQGTVTHPKQWRMDQKKFGSRSIRRSVRSGSIKLKQTYEHLMESGDIGAASRVTSSRARPHDLDIKLLQAKRQQAEMRRNQREEDLRENHPFFDTPLFIVPRESRFRKFCRKIVHGRYDARLKDPLTGKERKVQYKSLHNFLGLVTYLDWVMIFVTTLSCISMMFETPTYRIMEHPALQVAEYVFVIFMSLELALKILADGLFFTPKAYIKDVASALDVFIYVVSTTFLCWMPKQVPSNSVAQLLMILRCVRPLRIFTLVPHMRKVVYELCRGFKEILLVSTLLILLMFVFASYGVQLYGGRLARCNDPTILKREDCVGVFMRRVFVTKMKLTLGVNESYPSMLVPRVWANPRRFNFDNIGDAMLALFEVLSFKGWLDVRDVLIKAVGPVHAIYIHIYIFLGCMIGLTLFVGVVIANYSENKGTALLTVDQRRWCDLKKRLKIAQPLHLPPRPDGRKVRAFVYDITQHIIFKRCIAIVVLVNSMLLSITWIMNEVHTERLVIVSTLLNFVFVLEVVMKNIAFTPRGYWQSRRNRYDLLVTVAGVVWIFLQIILRSPLSYFLGFMVVILRFFTITGKHTTLKMLMLTVGVSVCKSFFIIFGMFLLVFFYALAGTILFGTVKYGEGIGRRANFGSPVTGVAMLFRIVTGEDWNKIMHDCMVQPPYCTPSGNYWETDCGNFTASLIYFCTFYVIITYIVLNLLVAIIMENFSLFYSNEEDALLSYADIRNFQNTWNVVDIHQRGVIPVRRVKFILRLLKGRLECDPQKDRLLFKYMCYELDKLHNGEDVTFHDVINMLSYRSVDIRKALQLEELLAREEFEYIIEEEVAKQTIRTWLEGCLKKIRSQNIAKQQNSLIAGLRATNEVPKSDSTEDKLPKEPQDIEQEVKDAEALRLRKKSQNVLNRSDSTGSASGRKFLAPTLSDPQARNEKERFANSKKKTPRPQATTKNNLPLLNEFSHNQTQIVGSINQTNLIYEVQGWFQEQNTLEMDCAGNSKSKELPDADDSLERDVAQLSGDIESVLATLESMKVDFERNSIPGEAANDVPQGVVGKKKRTRVRKNKNRTSEGSLEESDNLSVNSVAMNAAVRQELLSNENLLILQLLSMTPDEREQYLMQIALEREILLFIRRGKQKNIMVNPVIYNYLKSNQHGGDLAKIQTFLGHGAPSRDSRDNHHTPRRSIQQQREERGAQKGKKDKKGKKKDKKKPSVELSDLEEQYLKLVEQEVDGVDKPIPPSLTGILIKFGEMVQQTKRGQVVEGEIRVSSNNYHNAFMANPSGEKDIIFRSSILRRHALPGDRVLALIFKTTVRGQDVKADTSLEDNDDAEDAAVQTEEEVPEIEEREVGVVLDILEQVHNRLIVGTFQHPISQRNLLTPRDIRLPRVRVETKDVFRALGNNVTTLKNFIFLAKITHCTYNDVHGQLLKIIGQVGELQSENRAILVANDLNPEPYPEEILANLPNFDVGPKDFDGRTDLRRTIYMVNAVYHMLPLQMCLGLSLLPGKDRLAFSVFWRMDAEGNILEERIAKTDNDDAEDAAVQTEEEVPEIEEREVGVVLDILEQVHNRLIVGTFQHPIKESSHPRDIRLPRVRVETKDVFRALGNNVTTLKNFIFLAKITHCTYNDVHGQLLKIIGQVGELQSENRAILVANDLDPEPYPEEILANLPNFDILRKKTTSIYMVNAVYHMLPLQMCLGLSLLREDRLAFSVFWRMDAEGKILEERIAKTVINSCTQLAYSHAQEIIDHPEEDPSPTLFPAIHSDTFTLKDITESVRILHKLSRKLRAKRFDGGAVKLDQPKITFVLDPQTGLPKEFHTEVIQESNQLIEEFMLLANMTVARWTHEKFPTTAVLRCHNEPDRHQIDKLAKDFKSHGVEFDLSSTSAISASFEKAIEACKDTVAAKTVLTCMLTKPMRRARYFCSGMTESEDEFRHYLLSIPIYTHFTSPIRRYPDILVHRLLAAAECGAPVPQLPPEEIHSIAAMCNVQKYNAKLAGNDSIDLYFNKFVEAAKSVKMRAAVFRIGLKYADVILIDTGHHVKATYGKGKATYKENITPRTVVITREKSNTTMVVSVFSECNVSVIYEDGKLKGKLVWPSNYNHAPPRPPNKLKEAMKD</sequence>
<evidence type="ECO:0000256" key="19">
    <source>
        <dbReference type="ARBA" id="ARBA00074738"/>
    </source>
</evidence>
<keyword evidence="16" id="KW-0407">Ion channel</keyword>
<dbReference type="PANTHER" id="PTHR46141">
    <property type="entry name" value="SODIUM LEAK CHANNEL NON-SELECTIVE PROTEIN"/>
    <property type="match status" value="1"/>
</dbReference>
<dbReference type="EMBL" id="AJWK01005808">
    <property type="status" value="NOT_ANNOTATED_CDS"/>
    <property type="molecule type" value="Genomic_DNA"/>
</dbReference>
<keyword evidence="13" id="KW-1015">Disulfide bond</keyword>
<evidence type="ECO:0000256" key="16">
    <source>
        <dbReference type="ARBA" id="ARBA00023303"/>
    </source>
</evidence>
<comment type="catalytic activity">
    <reaction evidence="17">
        <text>Na(+)(in) = Na(+)(out)</text>
        <dbReference type="Rhea" id="RHEA:34963"/>
        <dbReference type="ChEBI" id="CHEBI:29101"/>
    </reaction>
</comment>
<dbReference type="VEuPathDB" id="VectorBase:LLONM1_011206"/>
<keyword evidence="2" id="KW-0813">Transport</keyword>
<feature type="transmembrane region" description="Helical" evidence="24">
    <location>
        <begin position="177"/>
        <end position="199"/>
    </location>
</feature>
<evidence type="ECO:0000256" key="13">
    <source>
        <dbReference type="ARBA" id="ARBA00023157"/>
    </source>
</evidence>
<evidence type="ECO:0000256" key="1">
    <source>
        <dbReference type="ARBA" id="ARBA00004651"/>
    </source>
</evidence>
<evidence type="ECO:0000256" key="24">
    <source>
        <dbReference type="SAM" id="Phobius"/>
    </source>
</evidence>
<feature type="region of interest" description="Disordered" evidence="23">
    <location>
        <begin position="1609"/>
        <end position="1699"/>
    </location>
</feature>
<dbReference type="PANTHER" id="PTHR46141:SF1">
    <property type="entry name" value="SODIUM LEAK CHANNEL NALCN"/>
    <property type="match status" value="1"/>
</dbReference>
<dbReference type="GO" id="GO:0032224">
    <property type="term" value="P:positive regulation of synaptic transmission, cholinergic"/>
    <property type="evidence" value="ECO:0007669"/>
    <property type="project" value="TreeGrafter"/>
</dbReference>
<evidence type="ECO:0000256" key="3">
    <source>
        <dbReference type="ARBA" id="ARBA00022461"/>
    </source>
</evidence>
<feature type="transmembrane region" description="Helical" evidence="24">
    <location>
        <begin position="108"/>
        <end position="129"/>
    </location>
</feature>
<protein>
    <recommendedName>
        <fullName evidence="19">Sodium leak channel NALCN</fullName>
    </recommendedName>
    <alternativeName>
        <fullName evidence="20">Sodium leak channel non-selective protein</fullName>
    </alternativeName>
    <alternativeName>
        <fullName evidence="21">Voltage gated channel-like protein 1</fullName>
    </alternativeName>
</protein>
<dbReference type="InterPro" id="IPR027359">
    <property type="entry name" value="Volt_channel_dom_sf"/>
</dbReference>
<dbReference type="GO" id="GO:0034702">
    <property type="term" value="C:monoatomic ion channel complex"/>
    <property type="evidence" value="ECO:0007669"/>
    <property type="project" value="UniProtKB-KW"/>
</dbReference>
<dbReference type="FunFam" id="1.20.120.350:FF:000034">
    <property type="entry name" value="Sodium leak channel non-selective protein"/>
    <property type="match status" value="1"/>
</dbReference>
<proteinExistence type="inferred from homology"/>
<dbReference type="Gene3D" id="1.10.238.10">
    <property type="entry name" value="EF-hand"/>
    <property type="match status" value="1"/>
</dbReference>
<dbReference type="InterPro" id="IPR041505">
    <property type="entry name" value="Dis3_CSD2"/>
</dbReference>
<organism evidence="27 28">
    <name type="scientific">Lutzomyia longipalpis</name>
    <name type="common">Sand fly</name>
    <dbReference type="NCBI Taxonomy" id="7200"/>
    <lineage>
        <taxon>Eukaryota</taxon>
        <taxon>Metazoa</taxon>
        <taxon>Ecdysozoa</taxon>
        <taxon>Arthropoda</taxon>
        <taxon>Hexapoda</taxon>
        <taxon>Insecta</taxon>
        <taxon>Pterygota</taxon>
        <taxon>Neoptera</taxon>
        <taxon>Endopterygota</taxon>
        <taxon>Diptera</taxon>
        <taxon>Nematocera</taxon>
        <taxon>Psychodoidea</taxon>
        <taxon>Psychodidae</taxon>
        <taxon>Lutzomyia</taxon>
        <taxon>Lutzomyia</taxon>
    </lineage>
</organism>
<feature type="transmembrane region" description="Helical" evidence="24">
    <location>
        <begin position="1346"/>
        <end position="1368"/>
    </location>
</feature>
<name>A0A1B0CBS7_LUTLO</name>
<dbReference type="GO" id="GO:0005272">
    <property type="term" value="F:sodium channel activity"/>
    <property type="evidence" value="ECO:0007669"/>
    <property type="project" value="UniProtKB-KW"/>
</dbReference>
<keyword evidence="6" id="KW-0677">Repeat</keyword>
<keyword evidence="3" id="KW-0894">Sodium channel</keyword>
<evidence type="ECO:0000256" key="12">
    <source>
        <dbReference type="ARBA" id="ARBA00023136"/>
    </source>
</evidence>
<dbReference type="Gene3D" id="1.10.287.70">
    <property type="match status" value="4"/>
</dbReference>
<feature type="transmembrane region" description="Helical" evidence="24">
    <location>
        <begin position="936"/>
        <end position="955"/>
    </location>
</feature>
<feature type="domain" description="RNB" evidence="25">
    <location>
        <begin position="2406"/>
        <end position="2711"/>
    </location>
</feature>
<dbReference type="Gene3D" id="2.40.50.690">
    <property type="match status" value="1"/>
</dbReference>
<dbReference type="EMBL" id="GITU01008536">
    <property type="protein sequence ID" value="MBC1177239.1"/>
    <property type="molecule type" value="Transcribed_RNA"/>
</dbReference>
<keyword evidence="12 24" id="KW-0472">Membrane</keyword>
<feature type="transmembrane region" description="Helical" evidence="24">
    <location>
        <begin position="68"/>
        <end position="87"/>
    </location>
</feature>
<dbReference type="FunFam" id="1.20.120.350:FF:000030">
    <property type="entry name" value="sodium leak channel non-selective protein"/>
    <property type="match status" value="1"/>
</dbReference>
<dbReference type="Pfam" id="PF17849">
    <property type="entry name" value="OB_Dis3"/>
    <property type="match status" value="2"/>
</dbReference>
<feature type="transmembrane region" description="Helical" evidence="24">
    <location>
        <begin position="1028"/>
        <end position="1047"/>
    </location>
</feature>
<evidence type="ECO:0000256" key="15">
    <source>
        <dbReference type="ARBA" id="ARBA00023201"/>
    </source>
</evidence>
<feature type="transmembrane region" description="Helical" evidence="24">
    <location>
        <begin position="578"/>
        <end position="600"/>
    </location>
</feature>
<dbReference type="VEuPathDB" id="VectorBase:LLONM1_006764"/>
<dbReference type="GO" id="GO:0003723">
    <property type="term" value="F:RNA binding"/>
    <property type="evidence" value="ECO:0007669"/>
    <property type="project" value="InterPro"/>
</dbReference>
<evidence type="ECO:0000256" key="17">
    <source>
        <dbReference type="ARBA" id="ARBA00036239"/>
    </source>
</evidence>
<dbReference type="Gene3D" id="2.40.50.700">
    <property type="match status" value="2"/>
</dbReference>
<evidence type="ECO:0000256" key="20">
    <source>
        <dbReference type="ARBA" id="ARBA00081688"/>
    </source>
</evidence>
<reference evidence="28" key="1">
    <citation type="submission" date="2012-05" db="EMBL/GenBank/DDBJ databases">
        <title>Whole Genome Assembly of Lutzomyia longipalpis.</title>
        <authorList>
            <person name="Richards S."/>
            <person name="Qu C."/>
            <person name="Dillon R."/>
            <person name="Worley K."/>
            <person name="Scherer S."/>
            <person name="Batterton M."/>
            <person name="Taylor A."/>
            <person name="Hawes A."/>
            <person name="Hernandez B."/>
            <person name="Kovar C."/>
            <person name="Mandapat C."/>
            <person name="Pham C."/>
            <person name="Qu C."/>
            <person name="Jing C."/>
            <person name="Bess C."/>
            <person name="Bandaranaike D."/>
            <person name="Ngo D."/>
            <person name="Ongeri F."/>
            <person name="Arias F."/>
            <person name="Lara F."/>
            <person name="Weissenberger G."/>
            <person name="Kamau G."/>
            <person name="Han H."/>
            <person name="Shen H."/>
            <person name="Dinh H."/>
            <person name="Khalil I."/>
            <person name="Jones J."/>
            <person name="Shafer J."/>
            <person name="Jayaseelan J."/>
            <person name="Quiroz J."/>
            <person name="Blankenburg K."/>
            <person name="Nguyen L."/>
            <person name="Jackson L."/>
            <person name="Francisco L."/>
            <person name="Tang L.-Y."/>
            <person name="Pu L.-L."/>
            <person name="Perales L."/>
            <person name="Lorensuhewa L."/>
            <person name="Munidasa M."/>
            <person name="Coyle M."/>
            <person name="Taylor M."/>
            <person name="Puazo M."/>
            <person name="Firestine M."/>
            <person name="Scheel M."/>
            <person name="Javaid M."/>
            <person name="Wang M."/>
            <person name="Li M."/>
            <person name="Tabassum N."/>
            <person name="Saada N."/>
            <person name="Osuji N."/>
            <person name="Aqrawi P."/>
            <person name="Fu Q."/>
            <person name="Thornton R."/>
            <person name="Raj R."/>
            <person name="Goodspeed R."/>
            <person name="Mata R."/>
            <person name="Najjar R."/>
            <person name="Gubbala S."/>
            <person name="Lee S."/>
            <person name="Denson S."/>
            <person name="Patil S."/>
            <person name="Macmil S."/>
            <person name="Qi S."/>
            <person name="Matskevitch T."/>
            <person name="Palculict T."/>
            <person name="Mathew T."/>
            <person name="Vee V."/>
            <person name="Velamala V."/>
            <person name="Korchina V."/>
            <person name="Cai W."/>
            <person name="Liu W."/>
            <person name="Dai W."/>
            <person name="Zou X."/>
            <person name="Zhu Y."/>
            <person name="Zhang Y."/>
            <person name="Wu Y.-Q."/>
            <person name="Xin Y."/>
            <person name="Nazarath L."/>
            <person name="Kovar C."/>
            <person name="Han Y."/>
            <person name="Muzny D."/>
            <person name="Gibbs R."/>
        </authorList>
    </citation>
    <scope>NUCLEOTIDE SEQUENCE [LARGE SCALE GENOMIC DNA]</scope>
    <source>
        <strain evidence="28">Jacobina</strain>
    </source>
</reference>
<dbReference type="SUPFAM" id="SSF81324">
    <property type="entry name" value="Voltage-gated potassium channels"/>
    <property type="match status" value="4"/>
</dbReference>
<dbReference type="InterPro" id="IPR012340">
    <property type="entry name" value="NA-bd_OB-fold"/>
</dbReference>
<evidence type="ECO:0000256" key="4">
    <source>
        <dbReference type="ARBA" id="ARBA00022475"/>
    </source>
</evidence>
<evidence type="ECO:0000313" key="28">
    <source>
        <dbReference type="Proteomes" id="UP000092461"/>
    </source>
</evidence>
<feature type="region of interest" description="Disordered" evidence="23">
    <location>
        <begin position="1911"/>
        <end position="1959"/>
    </location>
</feature>
<reference evidence="27" key="3">
    <citation type="submission" date="2020-05" db="UniProtKB">
        <authorList>
            <consortium name="EnsemblMetazoa"/>
        </authorList>
    </citation>
    <scope>IDENTIFICATION</scope>
    <source>
        <strain evidence="27">Jacobina</strain>
    </source>
</reference>
<feature type="transmembrane region" description="Helical" evidence="24">
    <location>
        <begin position="1144"/>
        <end position="1167"/>
    </location>
</feature>
<feature type="transmembrane region" description="Helical" evidence="24">
    <location>
        <begin position="1288"/>
        <end position="1304"/>
    </location>
</feature>
<dbReference type="InterPro" id="IPR001900">
    <property type="entry name" value="RNase_II/R"/>
</dbReference>
<dbReference type="VEuPathDB" id="VectorBase:LLONM1_002219"/>
<dbReference type="FunFam" id="1.10.287.70:FF:000060">
    <property type="entry name" value="Sodium leak channel non-selective protein"/>
    <property type="match status" value="1"/>
</dbReference>
<evidence type="ECO:0000313" key="27">
    <source>
        <dbReference type="EnsemblMetazoa" id="LLOJ001706-PA"/>
    </source>
</evidence>
<evidence type="ECO:0000256" key="10">
    <source>
        <dbReference type="ARBA" id="ARBA00023054"/>
    </source>
</evidence>
<feature type="transmembrane region" description="Helical" evidence="24">
    <location>
        <begin position="384"/>
        <end position="403"/>
    </location>
</feature>
<feature type="compositionally biased region" description="Basic and acidic residues" evidence="23">
    <location>
        <begin position="1915"/>
        <end position="1924"/>
    </location>
</feature>
<keyword evidence="14" id="KW-0325">Glycoprotein</keyword>
<feature type="coiled-coil region" evidence="22">
    <location>
        <begin position="2064"/>
        <end position="2091"/>
    </location>
</feature>
<evidence type="ECO:0000256" key="23">
    <source>
        <dbReference type="SAM" id="MobiDB-lite"/>
    </source>
</evidence>
<keyword evidence="15" id="KW-0739">Sodium transport</keyword>
<dbReference type="GO" id="GO:0032230">
    <property type="term" value="P:positive regulation of synaptic transmission, GABAergic"/>
    <property type="evidence" value="ECO:0007669"/>
    <property type="project" value="TreeGrafter"/>
</dbReference>
<keyword evidence="7" id="KW-0851">Voltage-gated channel</keyword>
<evidence type="ECO:0000313" key="26">
    <source>
        <dbReference type="EMBL" id="MBC1177239.1"/>
    </source>
</evidence>
<feature type="transmembrane region" description="Helical" evidence="24">
    <location>
        <begin position="453"/>
        <end position="475"/>
    </location>
</feature>
<feature type="transmembrane region" description="Helical" evidence="24">
    <location>
        <begin position="295"/>
        <end position="318"/>
    </location>
</feature>
<feature type="compositionally biased region" description="Basic residues" evidence="23">
    <location>
        <begin position="1800"/>
        <end position="1812"/>
    </location>
</feature>
<evidence type="ECO:0000256" key="8">
    <source>
        <dbReference type="ARBA" id="ARBA00022989"/>
    </source>
</evidence>
<evidence type="ECO:0000256" key="18">
    <source>
        <dbReference type="ARBA" id="ARBA00061650"/>
    </source>
</evidence>
<feature type="region of interest" description="Disordered" evidence="23">
    <location>
        <begin position="1787"/>
        <end position="1822"/>
    </location>
</feature>
<keyword evidence="5 24" id="KW-0812">Transmembrane</keyword>
<dbReference type="InterPro" id="IPR028823">
    <property type="entry name" value="NALCN"/>
</dbReference>
<dbReference type="Pfam" id="PF00520">
    <property type="entry name" value="Ion_trans"/>
    <property type="match status" value="4"/>
</dbReference>
<dbReference type="FunFam" id="1.10.287.70:FF:000066">
    <property type="entry name" value="Sodium leak channel non-selective protein"/>
    <property type="match status" value="1"/>
</dbReference>
<evidence type="ECO:0000256" key="7">
    <source>
        <dbReference type="ARBA" id="ARBA00022882"/>
    </source>
</evidence>
<feature type="transmembrane region" description="Helical" evidence="24">
    <location>
        <begin position="1250"/>
        <end position="1267"/>
    </location>
</feature>
<feature type="compositionally biased region" description="Basic residues" evidence="23">
    <location>
        <begin position="1940"/>
        <end position="1954"/>
    </location>
</feature>
<evidence type="ECO:0000256" key="5">
    <source>
        <dbReference type="ARBA" id="ARBA00022692"/>
    </source>
</evidence>
<dbReference type="Pfam" id="PF00773">
    <property type="entry name" value="RNB"/>
    <property type="match status" value="2"/>
</dbReference>
<evidence type="ECO:0000256" key="22">
    <source>
        <dbReference type="SAM" id="Coils"/>
    </source>
</evidence>
<keyword evidence="8 24" id="KW-1133">Transmembrane helix</keyword>
<evidence type="ECO:0000256" key="9">
    <source>
        <dbReference type="ARBA" id="ARBA00023053"/>
    </source>
</evidence>
<evidence type="ECO:0000256" key="11">
    <source>
        <dbReference type="ARBA" id="ARBA00023065"/>
    </source>
</evidence>
<feature type="transmembrane region" description="Helical" evidence="24">
    <location>
        <begin position="1225"/>
        <end position="1244"/>
    </location>
</feature>
<dbReference type="Proteomes" id="UP000092461">
    <property type="component" value="Unassembled WGS sequence"/>
</dbReference>
<accession>A0A1B0CBS7</accession>
<evidence type="ECO:0000256" key="14">
    <source>
        <dbReference type="ARBA" id="ARBA00023180"/>
    </source>
</evidence>
<feature type="transmembrane region" description="Helical" evidence="24">
    <location>
        <begin position="507"/>
        <end position="529"/>
    </location>
</feature>
<keyword evidence="4" id="KW-1003">Cell membrane</keyword>
<dbReference type="FunFam" id="1.10.238.10:FF:000080">
    <property type="entry name" value="Sodium leak channel non-selective protein"/>
    <property type="match status" value="1"/>
</dbReference>
<keyword evidence="9" id="KW-0915">Sodium</keyword>
<dbReference type="GO" id="GO:0004540">
    <property type="term" value="F:RNA nuclease activity"/>
    <property type="evidence" value="ECO:0007669"/>
    <property type="project" value="InterPro"/>
</dbReference>
<dbReference type="VEuPathDB" id="VectorBase:LLOJ001706"/>
<dbReference type="Gene3D" id="1.20.120.350">
    <property type="entry name" value="Voltage-gated potassium channels. Chain C"/>
    <property type="match status" value="4"/>
</dbReference>
<dbReference type="SUPFAM" id="SSF50249">
    <property type="entry name" value="Nucleic acid-binding proteins"/>
    <property type="match status" value="4"/>
</dbReference>
<feature type="compositionally biased region" description="Polar residues" evidence="23">
    <location>
        <begin position="1648"/>
        <end position="1660"/>
    </location>
</feature>
<dbReference type="GO" id="GO:0005886">
    <property type="term" value="C:plasma membrane"/>
    <property type="evidence" value="ECO:0007669"/>
    <property type="project" value="UniProtKB-SubCell"/>
</dbReference>
<feature type="transmembrane region" description="Helical" evidence="24">
    <location>
        <begin position="1433"/>
        <end position="1456"/>
    </location>
</feature>
<evidence type="ECO:0000259" key="25">
    <source>
        <dbReference type="SMART" id="SM00955"/>
    </source>
</evidence>
<reference evidence="26" key="2">
    <citation type="journal article" date="2020" name="BMC">
        <title>Leishmania infection induces a limited differential gene expression in the sand fly midgut.</title>
        <authorList>
            <person name="Coutinho-Abreu I.V."/>
            <person name="Serafim T.D."/>
            <person name="Meneses C."/>
            <person name="Kamhawi S."/>
            <person name="Oliveira F."/>
            <person name="Valenzuela J.G."/>
        </authorList>
    </citation>
    <scope>NUCLEOTIDE SEQUENCE</scope>
    <source>
        <strain evidence="26">Jacobina</strain>
        <tissue evidence="26">Midgut</tissue>
    </source>
</reference>
<dbReference type="EnsemblMetazoa" id="LLOJ001706-RA">
    <property type="protein sequence ID" value="LLOJ001706-PA"/>
    <property type="gene ID" value="LLOJ001706"/>
</dbReference>
<comment type="subcellular location">
    <subcellularLocation>
        <location evidence="1">Cell membrane</location>
        <topology evidence="1">Multi-pass membrane protein</topology>
    </subcellularLocation>
</comment>
<dbReference type="EMBL" id="AJWK01005809">
    <property type="status" value="NOT_ANNOTATED_CDS"/>
    <property type="molecule type" value="Genomic_DNA"/>
</dbReference>
<keyword evidence="10 22" id="KW-0175">Coiled coil</keyword>
<keyword evidence="11" id="KW-0406">Ion transport</keyword>
<comment type="similarity">
    <text evidence="18">Belongs to the NALCN family.</text>
</comment>
<feature type="compositionally biased region" description="Basic and acidic residues" evidence="23">
    <location>
        <begin position="1615"/>
        <end position="1642"/>
    </location>
</feature>
<dbReference type="FunFam" id="1.10.287.70:FF:000061">
    <property type="entry name" value="Sodium leak channel non-selective protein"/>
    <property type="match status" value="1"/>
</dbReference>
<feature type="transmembrane region" description="Helical" evidence="24">
    <location>
        <begin position="1310"/>
        <end position="1326"/>
    </location>
</feature>
<keyword evidence="28" id="KW-1185">Reference proteome</keyword>